<accession>A0A5N5WK34</accession>
<reference evidence="1 2" key="1">
    <citation type="submission" date="2019-04" db="EMBL/GenBank/DDBJ databases">
        <title>Friends and foes A comparative genomics study of 23 Aspergillus species from section Flavi.</title>
        <authorList>
            <consortium name="DOE Joint Genome Institute"/>
            <person name="Kjaerbolling I."/>
            <person name="Vesth T."/>
            <person name="Frisvad J.C."/>
            <person name="Nybo J.L."/>
            <person name="Theobald S."/>
            <person name="Kildgaard S."/>
            <person name="Isbrandt T."/>
            <person name="Kuo A."/>
            <person name="Sato A."/>
            <person name="Lyhne E.K."/>
            <person name="Kogle M.E."/>
            <person name="Wiebenga A."/>
            <person name="Kun R.S."/>
            <person name="Lubbers R.J."/>
            <person name="Makela M.R."/>
            <person name="Barry K."/>
            <person name="Chovatia M."/>
            <person name="Clum A."/>
            <person name="Daum C."/>
            <person name="Haridas S."/>
            <person name="He G."/>
            <person name="LaButti K."/>
            <person name="Lipzen A."/>
            <person name="Mondo S."/>
            <person name="Riley R."/>
            <person name="Salamov A."/>
            <person name="Simmons B.A."/>
            <person name="Magnuson J.K."/>
            <person name="Henrissat B."/>
            <person name="Mortensen U.H."/>
            <person name="Larsen T.O."/>
            <person name="Devries R.P."/>
            <person name="Grigoriev I.V."/>
            <person name="Machida M."/>
            <person name="Baker S.E."/>
            <person name="Andersen M.R."/>
        </authorList>
    </citation>
    <scope>NUCLEOTIDE SEQUENCE [LARGE SCALE GENOMIC DNA]</scope>
    <source>
        <strain evidence="1 2">CBS 151.66</strain>
    </source>
</reference>
<evidence type="ECO:0000313" key="2">
    <source>
        <dbReference type="Proteomes" id="UP000326565"/>
    </source>
</evidence>
<dbReference type="Proteomes" id="UP000326565">
    <property type="component" value="Unassembled WGS sequence"/>
</dbReference>
<proteinExistence type="predicted"/>
<gene>
    <name evidence="1" type="ORF">BDV29DRAFT_196351</name>
</gene>
<sequence>MPSVVEVASGVAIPDTGRFAGLGPTNKKVTRPTKSLPECLVVEARNAEKQDLDPDRHVNHIPPKQVWSMADTGLKGVGISPTAVSEPFSLFTRDAARQMRAEAFSEKVLEKSWNSPKVLQAVSAIAGVDLVPAIEYEIDHCNISFNDKKPAQDELERMSGNSDDCRDMEGGKTMQVRGPSMISESRGYRCSPARFHIEHMALKSFRGGVRIAIATLFRPRSPFVRDDIILTTVRPISYQDELYHQYADYRLQALKAHIDWQLALVQKHRRQMQSFDLKGMRKFSG</sequence>
<keyword evidence="2" id="KW-1185">Reference proteome</keyword>
<dbReference type="PANTHER" id="PTHR41677:SF1">
    <property type="entry name" value="FE2OG DIOXYGENASE DOMAIN-CONTAINING PROTEIN"/>
    <property type="match status" value="1"/>
</dbReference>
<organism evidence="1 2">
    <name type="scientific">Aspergillus leporis</name>
    <dbReference type="NCBI Taxonomy" id="41062"/>
    <lineage>
        <taxon>Eukaryota</taxon>
        <taxon>Fungi</taxon>
        <taxon>Dikarya</taxon>
        <taxon>Ascomycota</taxon>
        <taxon>Pezizomycotina</taxon>
        <taxon>Eurotiomycetes</taxon>
        <taxon>Eurotiomycetidae</taxon>
        <taxon>Eurotiales</taxon>
        <taxon>Aspergillaceae</taxon>
        <taxon>Aspergillus</taxon>
        <taxon>Aspergillus subgen. Circumdati</taxon>
    </lineage>
</organism>
<dbReference type="OrthoDB" id="10256055at2759"/>
<dbReference type="AlphaFoldDB" id="A0A5N5WK34"/>
<evidence type="ECO:0000313" key="1">
    <source>
        <dbReference type="EMBL" id="KAB8067540.1"/>
    </source>
</evidence>
<dbReference type="PANTHER" id="PTHR41677">
    <property type="entry name" value="YALI0B19030P"/>
    <property type="match status" value="1"/>
</dbReference>
<dbReference type="EMBL" id="ML732472">
    <property type="protein sequence ID" value="KAB8067540.1"/>
    <property type="molecule type" value="Genomic_DNA"/>
</dbReference>
<protein>
    <submittedName>
        <fullName evidence="1">Uncharacterized protein</fullName>
    </submittedName>
</protein>
<name>A0A5N5WK34_9EURO</name>